<dbReference type="PANTHER" id="PTHR23308">
    <property type="entry name" value="NUCLEAR INHIBITOR OF PROTEIN PHOSPHATASE-1"/>
    <property type="match status" value="1"/>
</dbReference>
<dbReference type="Proteomes" id="UP000311919">
    <property type="component" value="Unassembled WGS sequence"/>
</dbReference>
<dbReference type="EMBL" id="SKCS01000280">
    <property type="protein sequence ID" value="TNN11971.1"/>
    <property type="molecule type" value="Genomic_DNA"/>
</dbReference>
<dbReference type="PROSITE" id="PS50006">
    <property type="entry name" value="FHA_DOMAIN"/>
    <property type="match status" value="1"/>
</dbReference>
<feature type="region of interest" description="Disordered" evidence="1">
    <location>
        <begin position="28"/>
        <end position="53"/>
    </location>
</feature>
<accession>A0A4Z2D673</accession>
<evidence type="ECO:0000313" key="3">
    <source>
        <dbReference type="EMBL" id="TNN11971.1"/>
    </source>
</evidence>
<dbReference type="AlphaFoldDB" id="A0A4Z2D673"/>
<protein>
    <submittedName>
        <fullName evidence="3">Kanadaptin</fullName>
    </submittedName>
</protein>
<evidence type="ECO:0000313" key="4">
    <source>
        <dbReference type="Proteomes" id="UP000311919"/>
    </source>
</evidence>
<dbReference type="InterPro" id="IPR005034">
    <property type="entry name" value="Dicer_dimerisation"/>
</dbReference>
<reference evidence="3 4" key="1">
    <citation type="submission" date="2019-03" db="EMBL/GenBank/DDBJ databases">
        <title>An improved genome assembly of the fluke Schistosoma japonicum.</title>
        <authorList>
            <person name="Hu W."/>
            <person name="Luo F."/>
            <person name="Yin M."/>
            <person name="Mo X."/>
            <person name="Sun C."/>
            <person name="Wu Q."/>
            <person name="Zhu B."/>
            <person name="Xiang M."/>
            <person name="Wang J."/>
            <person name="Wang Y."/>
            <person name="Zhang T."/>
            <person name="Xu B."/>
            <person name="Zheng H."/>
            <person name="Feng Z."/>
        </authorList>
    </citation>
    <scope>NUCLEOTIDE SEQUENCE [LARGE SCALE GENOMIC DNA]</scope>
    <source>
        <strain evidence="3">HuSjv2</strain>
        <tissue evidence="3">Worms</tissue>
    </source>
</reference>
<dbReference type="InterPro" id="IPR008984">
    <property type="entry name" value="SMAD_FHA_dom_sf"/>
</dbReference>
<dbReference type="STRING" id="6182.A0A4Z2D673"/>
<gene>
    <name evidence="3" type="ORF">EWB00_004216</name>
</gene>
<dbReference type="Pfam" id="PF00498">
    <property type="entry name" value="FHA"/>
    <property type="match status" value="1"/>
</dbReference>
<dbReference type="InterPro" id="IPR000253">
    <property type="entry name" value="FHA_dom"/>
</dbReference>
<sequence length="787" mass="88452">MEVDISCRPPSHKSTTEITPDFENTISKDAEENTSQTMDTSESTTAVCGGDNPSEEEFCTNSEALSDFDVKKPEDNCTTTTTVTSNIYCPPSWALPCSPSLDYKLEVVKNGIQLPECTVYLSSPSLSDDTSLESSCEGLSYCLFGRQPQLNYSSSNNSHITGQCSILAHPSISRLHAVLQYGKPPHAIGNVPQYEKDTTGWYLKDLESTHGTFVNKRRLPPGRFVRIRVGYVLRFGGSTRLHILQGPDEDVEQQTTQSWSDLKKSHEERKMTNLEAGRNNLSAQNSSAVKLECDWGMSLEDPVAEPIPTLLQSGACLSHEKLYRDDPKRALNAFFEREGIDPVPQYEFVEAPFGKQHCRIELPLSSGTVTAEAVVSGKRKEAVVACALEACQLLDRLGEFDQDKDRSGTSKYTRSRAYWEDRDYYSSDEDTYVDRTGAVEKKRLNRMRQLGIEDETKTNELLNDDNAENHLKNKKRISQDATMISVLSELEKIGEEIVSIEEELQAIDQVFSSKEANPSQLDELEAYMNGLKTSSSKRAQRSKLKARLILLRQTELQLFHRAGLSKLVGKTRKHINGQRNDNNNSEYISSSDAAAAVRAARQKLRVDSGQCGENNQITTTSEQKIKNTRADRNALKRSLQSHARTLYVSQKKTEIDKPFEVENDDDDDNVIDENSGDMNNYEEQQLPQQTELINTSELREMDAISIPQSNLIKSPDSRPQSTSPILTTTNKKVVDSSSLSIINDSNMVVGNNEEEEEGEKVIETRICKFLDDLIIDYFLACYFYYYC</sequence>
<dbReference type="SUPFAM" id="SSF49879">
    <property type="entry name" value="SMAD/FHA domain"/>
    <property type="match status" value="1"/>
</dbReference>
<organism evidence="3 4">
    <name type="scientific">Schistosoma japonicum</name>
    <name type="common">Blood fluke</name>
    <dbReference type="NCBI Taxonomy" id="6182"/>
    <lineage>
        <taxon>Eukaryota</taxon>
        <taxon>Metazoa</taxon>
        <taxon>Spiralia</taxon>
        <taxon>Lophotrochozoa</taxon>
        <taxon>Platyhelminthes</taxon>
        <taxon>Trematoda</taxon>
        <taxon>Digenea</taxon>
        <taxon>Strigeidida</taxon>
        <taxon>Schistosomatoidea</taxon>
        <taxon>Schistosomatidae</taxon>
        <taxon>Schistosoma</taxon>
    </lineage>
</organism>
<evidence type="ECO:0000259" key="2">
    <source>
        <dbReference type="PROSITE" id="PS50006"/>
    </source>
</evidence>
<dbReference type="Pfam" id="PF03368">
    <property type="entry name" value="Dicer_dimer"/>
    <property type="match status" value="1"/>
</dbReference>
<evidence type="ECO:0000256" key="1">
    <source>
        <dbReference type="SAM" id="MobiDB-lite"/>
    </source>
</evidence>
<feature type="compositionally biased region" description="Polar residues" evidence="1">
    <location>
        <begin position="32"/>
        <end position="46"/>
    </location>
</feature>
<feature type="domain" description="FHA" evidence="2">
    <location>
        <begin position="142"/>
        <end position="219"/>
    </location>
</feature>
<dbReference type="InterPro" id="IPR050923">
    <property type="entry name" value="Cell_Proc_Reg/RNA_Proc"/>
</dbReference>
<keyword evidence="4" id="KW-1185">Reference proteome</keyword>
<proteinExistence type="predicted"/>
<comment type="caution">
    <text evidence="3">The sequence shown here is derived from an EMBL/GenBank/DDBJ whole genome shotgun (WGS) entry which is preliminary data.</text>
</comment>
<dbReference type="CDD" id="cd19856">
    <property type="entry name" value="DSRM_Kanadaptin"/>
    <property type="match status" value="1"/>
</dbReference>
<dbReference type="Gene3D" id="2.60.200.20">
    <property type="match status" value="1"/>
</dbReference>
<dbReference type="OrthoDB" id="433755at2759"/>
<dbReference type="GO" id="GO:0016891">
    <property type="term" value="F:RNA endonuclease activity producing 5'-phosphomonoesters, hydrolytic mechanism"/>
    <property type="evidence" value="ECO:0007669"/>
    <property type="project" value="InterPro"/>
</dbReference>
<name>A0A4Z2D673_SCHJA</name>
<dbReference type="SMART" id="SM00240">
    <property type="entry name" value="FHA"/>
    <property type="match status" value="1"/>
</dbReference>